<dbReference type="PANTHER" id="PTHR34605">
    <property type="entry name" value="PHAGE_INTEGRASE DOMAIN-CONTAINING PROTEIN"/>
    <property type="match status" value="1"/>
</dbReference>
<dbReference type="GO" id="GO:0003677">
    <property type="term" value="F:DNA binding"/>
    <property type="evidence" value="ECO:0007669"/>
    <property type="project" value="InterPro"/>
</dbReference>
<evidence type="ECO:0000256" key="1">
    <source>
        <dbReference type="ARBA" id="ARBA00023172"/>
    </source>
</evidence>
<dbReference type="InterPro" id="IPR013762">
    <property type="entry name" value="Integrase-like_cat_sf"/>
</dbReference>
<dbReference type="InterPro" id="IPR052925">
    <property type="entry name" value="Phage_Integrase-like_Recomb"/>
</dbReference>
<sequence length="378" mass="41579">MGPRGLLALNPSPLRPQCAADQRLHQWIGVNTPAPATIGDPIIRYIETMAARASLRDAGSYGSGLRKFHVFCDIFSIPESDRLPAAFPLLHSFALWAATDPAALDPVIALDTQFEPVSDSATRKYLASVRAWHIVQGWPPPLSDTDHARINWSLRGLVNMQGARKRPIRPPITIPMLRALKAALDLVDPFDASVWAMAACSFWGLMRFGEVSVTTRTAFNTDKHITRGDVFVGQDQDGNPYARLDLPSAKTAKPGDIQSIFLVEQGDLCPLEALRILSTVVPASASDPLFSWRDKSGTVRPMVKSTTINRINAILAAHGWGTTFGHSFRIGGASYFLALGVDPEIVRIHGRWRSLAYEVYVRAFELVASRHLRRPLTA</sequence>
<dbReference type="Gene3D" id="1.10.443.10">
    <property type="entry name" value="Intergrase catalytic core"/>
    <property type="match status" value="1"/>
</dbReference>
<dbReference type="STRING" id="436010.A0A165YR66"/>
<protein>
    <submittedName>
        <fullName evidence="2">DNA breaking-rejoining enzyme</fullName>
    </submittedName>
</protein>
<keyword evidence="3" id="KW-1185">Reference proteome</keyword>
<name>A0A165YR66_9AGAM</name>
<proteinExistence type="predicted"/>
<evidence type="ECO:0000313" key="2">
    <source>
        <dbReference type="EMBL" id="KZP09830.1"/>
    </source>
</evidence>
<keyword evidence="1" id="KW-0233">DNA recombination</keyword>
<dbReference type="GO" id="GO:0006310">
    <property type="term" value="P:DNA recombination"/>
    <property type="evidence" value="ECO:0007669"/>
    <property type="project" value="UniProtKB-KW"/>
</dbReference>
<dbReference type="AlphaFoldDB" id="A0A165YR66"/>
<dbReference type="PANTHER" id="PTHR34605:SF3">
    <property type="entry name" value="P CELL-TYPE AGGLUTINATION PROTEIN MAP4-LIKE-RELATED"/>
    <property type="match status" value="1"/>
</dbReference>
<organism evidence="2 3">
    <name type="scientific">Athelia psychrophila</name>
    <dbReference type="NCBI Taxonomy" id="1759441"/>
    <lineage>
        <taxon>Eukaryota</taxon>
        <taxon>Fungi</taxon>
        <taxon>Dikarya</taxon>
        <taxon>Basidiomycota</taxon>
        <taxon>Agaricomycotina</taxon>
        <taxon>Agaricomycetes</taxon>
        <taxon>Agaricomycetidae</taxon>
        <taxon>Atheliales</taxon>
        <taxon>Atheliaceae</taxon>
        <taxon>Athelia</taxon>
    </lineage>
</organism>
<dbReference type="InterPro" id="IPR011010">
    <property type="entry name" value="DNA_brk_join_enz"/>
</dbReference>
<evidence type="ECO:0000313" key="3">
    <source>
        <dbReference type="Proteomes" id="UP000076532"/>
    </source>
</evidence>
<dbReference type="EMBL" id="KV417691">
    <property type="protein sequence ID" value="KZP09830.1"/>
    <property type="molecule type" value="Genomic_DNA"/>
</dbReference>
<reference evidence="2 3" key="1">
    <citation type="journal article" date="2016" name="Mol. Biol. Evol.">
        <title>Comparative Genomics of Early-Diverging Mushroom-Forming Fungi Provides Insights into the Origins of Lignocellulose Decay Capabilities.</title>
        <authorList>
            <person name="Nagy L.G."/>
            <person name="Riley R."/>
            <person name="Tritt A."/>
            <person name="Adam C."/>
            <person name="Daum C."/>
            <person name="Floudas D."/>
            <person name="Sun H."/>
            <person name="Yadav J.S."/>
            <person name="Pangilinan J."/>
            <person name="Larsson K.H."/>
            <person name="Matsuura K."/>
            <person name="Barry K."/>
            <person name="Labutti K."/>
            <person name="Kuo R."/>
            <person name="Ohm R.A."/>
            <person name="Bhattacharya S.S."/>
            <person name="Shirouzu T."/>
            <person name="Yoshinaga Y."/>
            <person name="Martin F.M."/>
            <person name="Grigoriev I.V."/>
            <person name="Hibbett D.S."/>
        </authorList>
    </citation>
    <scope>NUCLEOTIDE SEQUENCE [LARGE SCALE GENOMIC DNA]</scope>
    <source>
        <strain evidence="2 3">CBS 109695</strain>
    </source>
</reference>
<gene>
    <name evidence="2" type="ORF">FIBSPDRAFT_759380</name>
</gene>
<dbReference type="Proteomes" id="UP000076532">
    <property type="component" value="Unassembled WGS sequence"/>
</dbReference>
<dbReference type="GO" id="GO:0015074">
    <property type="term" value="P:DNA integration"/>
    <property type="evidence" value="ECO:0007669"/>
    <property type="project" value="InterPro"/>
</dbReference>
<dbReference type="SUPFAM" id="SSF56349">
    <property type="entry name" value="DNA breaking-rejoining enzymes"/>
    <property type="match status" value="1"/>
</dbReference>
<accession>A0A165YR66</accession>
<dbReference type="OrthoDB" id="3254696at2759"/>